<dbReference type="EMBL" id="JBHSJF010000006">
    <property type="protein sequence ID" value="MFC5068382.1"/>
    <property type="molecule type" value="Genomic_DNA"/>
</dbReference>
<evidence type="ECO:0000256" key="8">
    <source>
        <dbReference type="ARBA" id="ARBA00022679"/>
    </source>
</evidence>
<evidence type="ECO:0000256" key="7">
    <source>
        <dbReference type="ARBA" id="ARBA00022516"/>
    </source>
</evidence>
<dbReference type="PANTHER" id="PTHR14269:SF62">
    <property type="entry name" value="CDP-DIACYLGLYCEROL--GLYCEROL-3-PHOSPHATE 3-PHOSPHATIDYLTRANSFERASE 1, CHLOROPLASTIC"/>
    <property type="match status" value="1"/>
</dbReference>
<protein>
    <recommendedName>
        <fullName evidence="6">CDP-diacylglycerol--glycerol-3-phosphate 3-phosphatidyltransferase</fullName>
        <ecNumber evidence="5">2.7.8.5</ecNumber>
    </recommendedName>
</protein>
<comment type="pathway">
    <text evidence="3">Lipid metabolism.</text>
</comment>
<evidence type="ECO:0000256" key="16">
    <source>
        <dbReference type="RuleBase" id="RU003750"/>
    </source>
</evidence>
<evidence type="ECO:0000256" key="5">
    <source>
        <dbReference type="ARBA" id="ARBA00013170"/>
    </source>
</evidence>
<evidence type="ECO:0000256" key="4">
    <source>
        <dbReference type="ARBA" id="ARBA00010441"/>
    </source>
</evidence>
<dbReference type="PIRSF" id="PIRSF000847">
    <property type="entry name" value="Phos_ph_gly_syn"/>
    <property type="match status" value="1"/>
</dbReference>
<dbReference type="GO" id="GO:0016740">
    <property type="term" value="F:transferase activity"/>
    <property type="evidence" value="ECO:0007669"/>
    <property type="project" value="UniProtKB-KW"/>
</dbReference>
<dbReference type="InterPro" id="IPR050324">
    <property type="entry name" value="CDP-alcohol_PTase-I"/>
</dbReference>
<comment type="pathway">
    <text evidence="2">Phospholipid metabolism; phosphatidylglycerol biosynthesis; phosphatidylglycerol from CDP-diacylglycerol: step 1/2.</text>
</comment>
<evidence type="ECO:0000256" key="2">
    <source>
        <dbReference type="ARBA" id="ARBA00005042"/>
    </source>
</evidence>
<dbReference type="PROSITE" id="PS00379">
    <property type="entry name" value="CDP_ALCOHOL_P_TRANSF"/>
    <property type="match status" value="1"/>
</dbReference>
<dbReference type="Pfam" id="PF01066">
    <property type="entry name" value="CDP-OH_P_transf"/>
    <property type="match status" value="1"/>
</dbReference>
<dbReference type="EC" id="2.7.8.5" evidence="5"/>
<comment type="similarity">
    <text evidence="4 16">Belongs to the CDP-alcohol phosphatidyltransferase class-I family.</text>
</comment>
<evidence type="ECO:0000256" key="17">
    <source>
        <dbReference type="SAM" id="Phobius"/>
    </source>
</evidence>
<keyword evidence="7" id="KW-0444">Lipid biosynthesis</keyword>
<feature type="transmembrane region" description="Helical" evidence="17">
    <location>
        <begin position="86"/>
        <end position="107"/>
    </location>
</feature>
<dbReference type="Gene3D" id="1.20.120.1760">
    <property type="match status" value="1"/>
</dbReference>
<dbReference type="PANTHER" id="PTHR14269">
    <property type="entry name" value="CDP-DIACYLGLYCEROL--GLYCEROL-3-PHOSPHATE 3-PHOSPHATIDYLTRANSFERASE-RELATED"/>
    <property type="match status" value="1"/>
</dbReference>
<gene>
    <name evidence="18" type="ORF">ACFPFW_10195</name>
</gene>
<name>A0ABV9Z3R1_9HYPH</name>
<evidence type="ECO:0000256" key="10">
    <source>
        <dbReference type="ARBA" id="ARBA00022989"/>
    </source>
</evidence>
<evidence type="ECO:0000256" key="15">
    <source>
        <dbReference type="ARBA" id="ARBA00048586"/>
    </source>
</evidence>
<feature type="transmembrane region" description="Helical" evidence="17">
    <location>
        <begin position="12"/>
        <end position="36"/>
    </location>
</feature>
<keyword evidence="9 17" id="KW-0812">Transmembrane</keyword>
<keyword evidence="12 17" id="KW-0472">Membrane</keyword>
<feature type="transmembrane region" description="Helical" evidence="17">
    <location>
        <begin position="119"/>
        <end position="136"/>
    </location>
</feature>
<dbReference type="InterPro" id="IPR004570">
    <property type="entry name" value="Phosphatidylglycerol_P_synth"/>
</dbReference>
<evidence type="ECO:0000256" key="6">
    <source>
        <dbReference type="ARBA" id="ARBA00014944"/>
    </source>
</evidence>
<dbReference type="RefSeq" id="WP_114955931.1">
    <property type="nucleotide sequence ID" value="NZ_JBHSJF010000006.1"/>
</dbReference>
<accession>A0ABV9Z3R1</accession>
<evidence type="ECO:0000256" key="3">
    <source>
        <dbReference type="ARBA" id="ARBA00005189"/>
    </source>
</evidence>
<keyword evidence="13" id="KW-0594">Phospholipid biosynthesis</keyword>
<proteinExistence type="inferred from homology"/>
<feature type="transmembrane region" description="Helical" evidence="17">
    <location>
        <begin position="148"/>
        <end position="171"/>
    </location>
</feature>
<dbReference type="InterPro" id="IPR043130">
    <property type="entry name" value="CDP-OH_PTrfase_TM_dom"/>
</dbReference>
<keyword evidence="11" id="KW-0443">Lipid metabolism</keyword>
<evidence type="ECO:0000256" key="13">
    <source>
        <dbReference type="ARBA" id="ARBA00023209"/>
    </source>
</evidence>
<keyword evidence="8 16" id="KW-0808">Transferase</keyword>
<dbReference type="Proteomes" id="UP001595796">
    <property type="component" value="Unassembled WGS sequence"/>
</dbReference>
<sequence length="190" mass="20591">MNLPNTITVLRLVAVPVAVWAILGGFIQLAFWVFLAAGISDGVDGYLARRWNQRTELGAYLDAIADKALLVSIYVTLAIGDVIPNWLAIIVVFRDVMIVGAVILSWLMEKPITIKPLMVSKLNTVAQILFAAAILSTKGFGVDWGHMLYPAAFVTAGLTLVSAAAYLAAWMRHMAEPAPPKPSSRKSARE</sequence>
<dbReference type="InterPro" id="IPR048254">
    <property type="entry name" value="CDP_ALCOHOL_P_TRANSF_CS"/>
</dbReference>
<keyword evidence="19" id="KW-1185">Reference proteome</keyword>
<dbReference type="InterPro" id="IPR000462">
    <property type="entry name" value="CDP-OH_P_trans"/>
</dbReference>
<keyword evidence="14" id="KW-1208">Phospholipid metabolism</keyword>
<comment type="catalytic activity">
    <reaction evidence="15">
        <text>a CDP-1,2-diacyl-sn-glycerol + sn-glycerol 3-phosphate = a 1,2-diacyl-sn-glycero-3-phospho-(1'-sn-glycero-3'-phosphate) + CMP + H(+)</text>
        <dbReference type="Rhea" id="RHEA:12593"/>
        <dbReference type="ChEBI" id="CHEBI:15378"/>
        <dbReference type="ChEBI" id="CHEBI:57597"/>
        <dbReference type="ChEBI" id="CHEBI:58332"/>
        <dbReference type="ChEBI" id="CHEBI:60110"/>
        <dbReference type="ChEBI" id="CHEBI:60377"/>
        <dbReference type="EC" id="2.7.8.5"/>
    </reaction>
</comment>
<evidence type="ECO:0000256" key="1">
    <source>
        <dbReference type="ARBA" id="ARBA00004141"/>
    </source>
</evidence>
<evidence type="ECO:0000313" key="19">
    <source>
        <dbReference type="Proteomes" id="UP001595796"/>
    </source>
</evidence>
<evidence type="ECO:0000256" key="12">
    <source>
        <dbReference type="ARBA" id="ARBA00023136"/>
    </source>
</evidence>
<comment type="subcellular location">
    <subcellularLocation>
        <location evidence="1">Membrane</location>
        <topology evidence="1">Multi-pass membrane protein</topology>
    </subcellularLocation>
</comment>
<reference evidence="19" key="1">
    <citation type="journal article" date="2019" name="Int. J. Syst. Evol. Microbiol.">
        <title>The Global Catalogue of Microorganisms (GCM) 10K type strain sequencing project: providing services to taxonomists for standard genome sequencing and annotation.</title>
        <authorList>
            <consortium name="The Broad Institute Genomics Platform"/>
            <consortium name="The Broad Institute Genome Sequencing Center for Infectious Disease"/>
            <person name="Wu L."/>
            <person name="Ma J."/>
        </authorList>
    </citation>
    <scope>NUCLEOTIDE SEQUENCE [LARGE SCALE GENOMIC DNA]</scope>
    <source>
        <strain evidence="19">CGMCC 1.16444</strain>
    </source>
</reference>
<keyword evidence="10 17" id="KW-1133">Transmembrane helix</keyword>
<evidence type="ECO:0000256" key="11">
    <source>
        <dbReference type="ARBA" id="ARBA00023098"/>
    </source>
</evidence>
<comment type="caution">
    <text evidence="18">The sequence shown here is derived from an EMBL/GenBank/DDBJ whole genome shotgun (WGS) entry which is preliminary data.</text>
</comment>
<evidence type="ECO:0000256" key="9">
    <source>
        <dbReference type="ARBA" id="ARBA00022692"/>
    </source>
</evidence>
<evidence type="ECO:0000313" key="18">
    <source>
        <dbReference type="EMBL" id="MFC5068382.1"/>
    </source>
</evidence>
<evidence type="ECO:0000256" key="14">
    <source>
        <dbReference type="ARBA" id="ARBA00023264"/>
    </source>
</evidence>
<organism evidence="18 19">
    <name type="scientific">Flaviflagellibacter deserti</name>
    <dbReference type="NCBI Taxonomy" id="2267266"/>
    <lineage>
        <taxon>Bacteria</taxon>
        <taxon>Pseudomonadati</taxon>
        <taxon>Pseudomonadota</taxon>
        <taxon>Alphaproteobacteria</taxon>
        <taxon>Hyphomicrobiales</taxon>
        <taxon>Flaviflagellibacter</taxon>
    </lineage>
</organism>